<dbReference type="EMBL" id="QFWV02000008">
    <property type="protein sequence ID" value="RKF05752.1"/>
    <property type="molecule type" value="Genomic_DNA"/>
</dbReference>
<feature type="compositionally biased region" description="Basic and acidic residues" evidence="1">
    <location>
        <begin position="14"/>
        <end position="25"/>
    </location>
</feature>
<accession>A0A3A8A653</accession>
<dbReference type="RefSeq" id="WP_109766382.1">
    <property type="nucleotide sequence ID" value="NZ_QFWV02000008.1"/>
</dbReference>
<evidence type="ECO:0000313" key="3">
    <source>
        <dbReference type="EMBL" id="RKF05752.1"/>
    </source>
</evidence>
<feature type="domain" description="Helicase HerA central" evidence="2">
    <location>
        <begin position="148"/>
        <end position="388"/>
    </location>
</feature>
<dbReference type="PANTHER" id="PTHR42957">
    <property type="entry name" value="HELICASE MJ1565-RELATED"/>
    <property type="match status" value="1"/>
</dbReference>
<dbReference type="Gene3D" id="3.40.50.300">
    <property type="entry name" value="P-loop containing nucleotide triphosphate hydrolases"/>
    <property type="match status" value="2"/>
</dbReference>
<dbReference type="SUPFAM" id="SSF52540">
    <property type="entry name" value="P-loop containing nucleoside triphosphate hydrolases"/>
    <property type="match status" value="1"/>
</dbReference>
<feature type="compositionally biased region" description="Basic and acidic residues" evidence="1">
    <location>
        <begin position="622"/>
        <end position="663"/>
    </location>
</feature>
<evidence type="ECO:0000256" key="1">
    <source>
        <dbReference type="SAM" id="MobiDB-lite"/>
    </source>
</evidence>
<dbReference type="InterPro" id="IPR027417">
    <property type="entry name" value="P-loop_NTPase"/>
</dbReference>
<evidence type="ECO:0000313" key="4">
    <source>
        <dbReference type="Proteomes" id="UP000246132"/>
    </source>
</evidence>
<keyword evidence="4" id="KW-1185">Reference proteome</keyword>
<protein>
    <submittedName>
        <fullName evidence="3">DUF87 domain-containing protein</fullName>
    </submittedName>
</protein>
<reference evidence="3 4" key="1">
    <citation type="journal article" date="2018" name="Int. J. Syst. Bacteriol.">
        <title>Oceaniradius stylonemae gen. nov., sp. nov., isolated from a red alga, Stylonema cornu-cervi.</title>
        <authorList>
            <person name="Jeong S."/>
        </authorList>
    </citation>
    <scope>NUCLEOTIDE SEQUENCE [LARGE SCALE GENOMIC DNA]</scope>
    <source>
        <strain evidence="3 4">StC1</strain>
    </source>
</reference>
<feature type="region of interest" description="Disordered" evidence="1">
    <location>
        <begin position="1"/>
        <end position="25"/>
    </location>
</feature>
<dbReference type="AlphaFoldDB" id="A0A3A8A653"/>
<dbReference type="InterPro" id="IPR008571">
    <property type="entry name" value="HerA-like"/>
</dbReference>
<dbReference type="InterPro" id="IPR002789">
    <property type="entry name" value="HerA_central"/>
</dbReference>
<feature type="region of interest" description="Disordered" evidence="1">
    <location>
        <begin position="615"/>
        <end position="663"/>
    </location>
</feature>
<dbReference type="Pfam" id="PF01935">
    <property type="entry name" value="DUF87"/>
    <property type="match status" value="1"/>
</dbReference>
<dbReference type="PANTHER" id="PTHR42957:SF1">
    <property type="entry name" value="HELICASE MJ1565-RELATED"/>
    <property type="match status" value="1"/>
</dbReference>
<comment type="caution">
    <text evidence="3">The sequence shown here is derived from an EMBL/GenBank/DDBJ whole genome shotgun (WGS) entry which is preliminary data.</text>
</comment>
<proteinExistence type="predicted"/>
<gene>
    <name evidence="3" type="ORF">DEM25_014240</name>
</gene>
<evidence type="ECO:0000259" key="2">
    <source>
        <dbReference type="Pfam" id="PF01935"/>
    </source>
</evidence>
<sequence>MYRKEQPDPGEAQLAKERAPLPRRNRTEGHVIECDGNRAVISADVEPGGAVSEDYWSVGTLITIRADSRRTVGMLYQIESVEQFWQSKTPNKVRLHVELVGEIGDDADGRPVFNGGLSSYPHLGAAAHRIRNADLQAIFANTDPSAVSVGALSQSRDIDAMVSINSMISRHFAVVGTTGVGKSTTVSLLVRKLVATRSDVGILVLDPHNEFASAFPDISVKIDDTNLDLPFWLFRLEEFVEVLFRGRPAEPEEVDILRDLIPEAKQKFKAGGTGRGARKPGAHGNITADTPIPYRVSDLLALIDHRMGKLDGREARSALKSLAARINAAVHDPRYRFMFAHKTIVDNLAEVLSHIYRVPADGKPVTIFQLNGIPSEVVNAVVSVLCRLAFEMSVWSKARIKTVVLCEEAHRYIPADVGAGFGPTRAAIARIAKEGRKYGVSLGIITQRPSELDPTILSQCNTMFAMRLGNDADQQIMRKAITGASRSYINFLPSLANREAIAFGQGVSTPMRLMVEAVADDCLPGNELRSHTEVEADGGGAVDMAALLQTIRDPAEALTDAEAGDGLAVYAETAAVGEQRPSVSARHSAAGTREPMPAGPMPAEPVIGAGDAHAGLFTYEGPLRRDRDKPAHRRSDPPSSPKRPEKSGSSRDLISRFRTRDKY</sequence>
<dbReference type="Proteomes" id="UP000246132">
    <property type="component" value="Unassembled WGS sequence"/>
</dbReference>
<feature type="region of interest" description="Disordered" evidence="1">
    <location>
        <begin position="576"/>
        <end position="599"/>
    </location>
</feature>
<name>A0A3A8A653_9HYPH</name>
<organism evidence="3 4">
    <name type="scientific">Oceaniradius stylonematis</name>
    <dbReference type="NCBI Taxonomy" id="2184161"/>
    <lineage>
        <taxon>Bacteria</taxon>
        <taxon>Pseudomonadati</taxon>
        <taxon>Pseudomonadota</taxon>
        <taxon>Alphaproteobacteria</taxon>
        <taxon>Hyphomicrobiales</taxon>
        <taxon>Ahrensiaceae</taxon>
        <taxon>Oceaniradius</taxon>
    </lineage>
</organism>
<dbReference type="OrthoDB" id="9806951at2"/>